<feature type="compositionally biased region" description="Low complexity" evidence="1">
    <location>
        <begin position="226"/>
        <end position="249"/>
    </location>
</feature>
<evidence type="ECO:0000256" key="1">
    <source>
        <dbReference type="SAM" id="MobiDB-lite"/>
    </source>
</evidence>
<feature type="region of interest" description="Disordered" evidence="1">
    <location>
        <begin position="155"/>
        <end position="249"/>
    </location>
</feature>
<dbReference type="EMBL" id="CP068985">
    <property type="protein sequence ID" value="QYC44801.1"/>
    <property type="molecule type" value="Genomic_DNA"/>
</dbReference>
<name>A0ABX8UBI4_9ACTN</name>
<feature type="region of interest" description="Disordered" evidence="1">
    <location>
        <begin position="1"/>
        <end position="58"/>
    </location>
</feature>
<feature type="compositionally biased region" description="Basic and acidic residues" evidence="1">
    <location>
        <begin position="199"/>
        <end position="212"/>
    </location>
</feature>
<dbReference type="Proteomes" id="UP000824681">
    <property type="component" value="Chromosome"/>
</dbReference>
<accession>A0ABX8UBI4</accession>
<evidence type="ECO:0000313" key="2">
    <source>
        <dbReference type="EMBL" id="QYC44801.1"/>
    </source>
</evidence>
<dbReference type="RefSeq" id="WP_169577061.1">
    <property type="nucleotide sequence ID" value="NZ_CP068985.1"/>
</dbReference>
<sequence length="249" mass="25218">MARPRDAGIDHPDVPHAGRREQGDDLGPHPTGPVDPHPGGAAPGQQSQAAVRGGGGEVERVEVGSQAVALGQAEIAQDAWAGVGVVQRALGGELVEKGTGAALVETGGGRGVQDAIQVAGAVETFQPLPDRPGKAGHHDGAKGVHAVLKGLLVAEDAPEGGLHSGPHGGKVGTPEHDPESVPLRLWITSPRRSLPVDNSPDRRHPTPDRRLPAADSRPPTPGRRLPAAVASPPPAAIEAAKAPPSTLSA</sequence>
<evidence type="ECO:0000313" key="3">
    <source>
        <dbReference type="Proteomes" id="UP000824681"/>
    </source>
</evidence>
<organism evidence="2 3">
    <name type="scientific">Nonomuraea coxensis DSM 45129</name>
    <dbReference type="NCBI Taxonomy" id="1122611"/>
    <lineage>
        <taxon>Bacteria</taxon>
        <taxon>Bacillati</taxon>
        <taxon>Actinomycetota</taxon>
        <taxon>Actinomycetes</taxon>
        <taxon>Streptosporangiales</taxon>
        <taxon>Streptosporangiaceae</taxon>
        <taxon>Nonomuraea</taxon>
    </lineage>
</organism>
<proteinExistence type="predicted"/>
<feature type="compositionally biased region" description="Gly residues" evidence="1">
    <location>
        <begin position="162"/>
        <end position="171"/>
    </location>
</feature>
<reference evidence="2 3" key="1">
    <citation type="journal article" date="2021" name="ACS Chem. Biol.">
        <title>Genomic-Led Discovery of a Novel Glycopeptide Antibiotic by Nonomuraea coxensis DSM 45129.</title>
        <authorList>
            <person name="Yushchuk O."/>
            <person name="Vior N.M."/>
            <person name="Andreo-Vidal A."/>
            <person name="Berini F."/>
            <person name="Ruckert C."/>
            <person name="Busche T."/>
            <person name="Binda E."/>
            <person name="Kalinowski J."/>
            <person name="Truman A.W."/>
            <person name="Marinelli F."/>
        </authorList>
    </citation>
    <scope>NUCLEOTIDE SEQUENCE [LARGE SCALE GENOMIC DNA]</scope>
    <source>
        <strain evidence="2 3">DSM 45129</strain>
    </source>
</reference>
<feature type="compositionally biased region" description="Low complexity" evidence="1">
    <location>
        <begin position="37"/>
        <end position="51"/>
    </location>
</feature>
<keyword evidence="3" id="KW-1185">Reference proteome</keyword>
<gene>
    <name evidence="2" type="ORF">Nocox_36235</name>
</gene>
<feature type="compositionally biased region" description="Basic and acidic residues" evidence="1">
    <location>
        <begin position="1"/>
        <end position="27"/>
    </location>
</feature>
<protein>
    <submittedName>
        <fullName evidence="2">Uncharacterized protein</fullName>
    </submittedName>
</protein>